<proteinExistence type="predicted"/>
<accession>A0A8J5SV95</accession>
<gene>
    <name evidence="1" type="ORF">GUJ93_ZPchr0006g45298</name>
</gene>
<keyword evidence="2" id="KW-1185">Reference proteome</keyword>
<reference evidence="1" key="1">
    <citation type="journal article" date="2021" name="bioRxiv">
        <title>Whole Genome Assembly and Annotation of Northern Wild Rice, Zizania palustris L., Supports a Whole Genome Duplication in the Zizania Genus.</title>
        <authorList>
            <person name="Haas M."/>
            <person name="Kono T."/>
            <person name="Macchietto M."/>
            <person name="Millas R."/>
            <person name="McGilp L."/>
            <person name="Shao M."/>
            <person name="Duquette J."/>
            <person name="Hirsch C.N."/>
            <person name="Kimball J."/>
        </authorList>
    </citation>
    <scope>NUCLEOTIDE SEQUENCE</scope>
    <source>
        <tissue evidence="1">Fresh leaf tissue</tissue>
    </source>
</reference>
<evidence type="ECO:0000313" key="2">
    <source>
        <dbReference type="Proteomes" id="UP000729402"/>
    </source>
</evidence>
<dbReference type="AlphaFoldDB" id="A0A8J5SV95"/>
<evidence type="ECO:0000313" key="1">
    <source>
        <dbReference type="EMBL" id="KAG8070163.1"/>
    </source>
</evidence>
<protein>
    <submittedName>
        <fullName evidence="1">Uncharacterized protein</fullName>
    </submittedName>
</protein>
<comment type="caution">
    <text evidence="1">The sequence shown here is derived from an EMBL/GenBank/DDBJ whole genome shotgun (WGS) entry which is preliminary data.</text>
</comment>
<organism evidence="1 2">
    <name type="scientific">Zizania palustris</name>
    <name type="common">Northern wild rice</name>
    <dbReference type="NCBI Taxonomy" id="103762"/>
    <lineage>
        <taxon>Eukaryota</taxon>
        <taxon>Viridiplantae</taxon>
        <taxon>Streptophyta</taxon>
        <taxon>Embryophyta</taxon>
        <taxon>Tracheophyta</taxon>
        <taxon>Spermatophyta</taxon>
        <taxon>Magnoliopsida</taxon>
        <taxon>Liliopsida</taxon>
        <taxon>Poales</taxon>
        <taxon>Poaceae</taxon>
        <taxon>BOP clade</taxon>
        <taxon>Oryzoideae</taxon>
        <taxon>Oryzeae</taxon>
        <taxon>Zizaniinae</taxon>
        <taxon>Zizania</taxon>
    </lineage>
</organism>
<dbReference type="Proteomes" id="UP000729402">
    <property type="component" value="Unassembled WGS sequence"/>
</dbReference>
<sequence>MQRMSTCMHIYIIYTQLQDRLPMCSPSFWSLNFLMPDKQKRRSRRNQLDYIVSCPTKSVYAKVWFTGGHMHGSKCRVCRQQRSVDPYVGVQCMQGYSLQATGQLPCCFSFFSSAELFHLHACTSTMHCLSASVLCYAATTP</sequence>
<name>A0A8J5SV95_ZIZPA</name>
<dbReference type="EMBL" id="JAAALK010000283">
    <property type="protein sequence ID" value="KAG8070163.1"/>
    <property type="molecule type" value="Genomic_DNA"/>
</dbReference>
<reference evidence="1" key="2">
    <citation type="submission" date="2021-02" db="EMBL/GenBank/DDBJ databases">
        <authorList>
            <person name="Kimball J.A."/>
            <person name="Haas M.W."/>
            <person name="Macchietto M."/>
            <person name="Kono T."/>
            <person name="Duquette J."/>
            <person name="Shao M."/>
        </authorList>
    </citation>
    <scope>NUCLEOTIDE SEQUENCE</scope>
    <source>
        <tissue evidence="1">Fresh leaf tissue</tissue>
    </source>
</reference>